<feature type="transmembrane region" description="Helical" evidence="4">
    <location>
        <begin position="76"/>
        <end position="99"/>
    </location>
</feature>
<feature type="transmembrane region" description="Helical" evidence="4">
    <location>
        <begin position="45"/>
        <end position="64"/>
    </location>
</feature>
<reference evidence="6" key="1">
    <citation type="submission" date="2023-07" db="EMBL/GenBank/DDBJ databases">
        <title>The genome sequence of Rhodocytophaga aerolata KACC 12507.</title>
        <authorList>
            <person name="Zhang X."/>
        </authorList>
    </citation>
    <scope>NUCLEOTIDE SEQUENCE</scope>
    <source>
        <strain evidence="6">KACC 12507</strain>
    </source>
</reference>
<evidence type="ECO:0000256" key="3">
    <source>
        <dbReference type="PROSITE-ProRule" id="PRU00433"/>
    </source>
</evidence>
<dbReference type="Proteomes" id="UP001168528">
    <property type="component" value="Unassembled WGS sequence"/>
</dbReference>
<keyword evidence="2 3" id="KW-0408">Iron</keyword>
<dbReference type="Pfam" id="PF13855">
    <property type="entry name" value="LRR_8"/>
    <property type="match status" value="1"/>
</dbReference>
<evidence type="ECO:0000313" key="7">
    <source>
        <dbReference type="Proteomes" id="UP001168528"/>
    </source>
</evidence>
<feature type="transmembrane region" description="Helical" evidence="4">
    <location>
        <begin position="111"/>
        <end position="129"/>
    </location>
</feature>
<accession>A0ABT8R061</accession>
<keyword evidence="1 3" id="KW-0479">Metal-binding</keyword>
<dbReference type="InterPro" id="IPR059177">
    <property type="entry name" value="GH29D-like_dom"/>
</dbReference>
<dbReference type="PROSITE" id="PS51007">
    <property type="entry name" value="CYTC"/>
    <property type="match status" value="1"/>
</dbReference>
<dbReference type="Gene3D" id="3.80.10.10">
    <property type="entry name" value="Ribonuclease Inhibitor"/>
    <property type="match status" value="1"/>
</dbReference>
<dbReference type="InterPro" id="IPR019251">
    <property type="entry name" value="DUF2231_TM"/>
</dbReference>
<organism evidence="6 7">
    <name type="scientific">Rhodocytophaga aerolata</name>
    <dbReference type="NCBI Taxonomy" id="455078"/>
    <lineage>
        <taxon>Bacteria</taxon>
        <taxon>Pseudomonadati</taxon>
        <taxon>Bacteroidota</taxon>
        <taxon>Cytophagia</taxon>
        <taxon>Cytophagales</taxon>
        <taxon>Rhodocytophagaceae</taxon>
        <taxon>Rhodocytophaga</taxon>
    </lineage>
</organism>
<dbReference type="InterPro" id="IPR011429">
    <property type="entry name" value="Cyt_c_Planctomycete-type"/>
</dbReference>
<dbReference type="PANTHER" id="PTHR35889">
    <property type="entry name" value="CYCLOINULO-OLIGOSACCHARIDE FRUCTANOTRANSFERASE-RELATED"/>
    <property type="match status" value="1"/>
</dbReference>
<dbReference type="SUPFAM" id="SSF52047">
    <property type="entry name" value="RNI-like"/>
    <property type="match status" value="1"/>
</dbReference>
<dbReference type="Pfam" id="PF07635">
    <property type="entry name" value="PSCyt1"/>
    <property type="match status" value="1"/>
</dbReference>
<comment type="caution">
    <text evidence="6">The sequence shown here is derived from an EMBL/GenBank/DDBJ whole genome shotgun (WGS) entry which is preliminary data.</text>
</comment>
<sequence length="722" mass="81589">MHQFRSISLNLIYFLNILLLFLLVFEDKVQVPVFLQVAGRMHPLLLHFPIALLFIGLFIEWFIVRKQPSNESLKEVTYFIFNVLAVCAALTALFGFFLYKEGGYQGEAVVWHKWTGVVVSVLAGLLVWMKDKAPTFYFPTLLISAAAITVTGHLGAELTHGEGFLTEPYRKQAQNRVVLIDNPDSAVVFRDVIQPILNEKCSSCHNTNKAKGDLILTDYTSLTKGGENKDCLVPGDAAKSLLYKYALLPMEDSLHMPPKGKQQLEKEEIRLIGWWINSGAKEQEKYVNLPKADSIHPIIASLFKPKTGLDLLQIAFADQEKVKTLNNPYRTVQQLSASKPYIAVFTGSRNNFTTQDLEELKELREQVVSIDVGNAKLKDQDLKALQQFPHLQKLHLQNNPISDAGVKQLSGLTYLESINLSGTNITSQTLNDLSGWKNLKKLFLYNTNVSEEQIAKLKEKNPRLEVYNTSLDLSDSIYEAALSTPQCKIDSAFFHHQATVEVKLGRGNIKYYYTVDGSEPTDQSILYTNPFDIDSSVQLKIMAAMKGWKDSPIATYSLIKIGPKPDKVTLETKPDRKYKLPPDSMLVDEKSGSLYRYDKEYLSFPVEDLQASFMYAKPLELSQVSLSYLEDVENGMMPPHYMEVWGGSSKTGLKKLGMIKVEDYPEAVRPAAKYVLTVNFPKQPVSYIRIFAKNNSSFPEWHTLKKDKDAKPRLQIDEVSLE</sequence>
<dbReference type="Pfam" id="PF09990">
    <property type="entry name" value="DUF2231"/>
    <property type="match status" value="1"/>
</dbReference>
<keyword evidence="3" id="KW-0349">Heme</keyword>
<dbReference type="InterPro" id="IPR001611">
    <property type="entry name" value="Leu-rich_rpt"/>
</dbReference>
<feature type="domain" description="Cytochrome c" evidence="5">
    <location>
        <begin position="180"/>
        <end position="280"/>
    </location>
</feature>
<name>A0ABT8R061_9BACT</name>
<evidence type="ECO:0000313" key="6">
    <source>
        <dbReference type="EMBL" id="MDO1445485.1"/>
    </source>
</evidence>
<protein>
    <submittedName>
        <fullName evidence="6">FN3 associated domain-containing protein</fullName>
    </submittedName>
</protein>
<dbReference type="EMBL" id="JAUKPO010000001">
    <property type="protein sequence ID" value="MDO1445485.1"/>
    <property type="molecule type" value="Genomic_DNA"/>
</dbReference>
<feature type="transmembrane region" description="Helical" evidence="4">
    <location>
        <begin position="7"/>
        <end position="25"/>
    </location>
</feature>
<feature type="transmembrane region" description="Helical" evidence="4">
    <location>
        <begin position="136"/>
        <end position="156"/>
    </location>
</feature>
<keyword evidence="4" id="KW-0472">Membrane</keyword>
<evidence type="ECO:0000256" key="1">
    <source>
        <dbReference type="ARBA" id="ARBA00022723"/>
    </source>
</evidence>
<dbReference type="RefSeq" id="WP_302036269.1">
    <property type="nucleotide sequence ID" value="NZ_JAUKPO010000001.1"/>
</dbReference>
<keyword evidence="4" id="KW-0812">Transmembrane</keyword>
<dbReference type="PANTHER" id="PTHR35889:SF3">
    <property type="entry name" value="F-BOX DOMAIN-CONTAINING PROTEIN"/>
    <property type="match status" value="1"/>
</dbReference>
<gene>
    <name evidence="6" type="ORF">Q0590_04440</name>
</gene>
<keyword evidence="7" id="KW-1185">Reference proteome</keyword>
<keyword evidence="4" id="KW-1133">Transmembrane helix</keyword>
<evidence type="ECO:0000259" key="5">
    <source>
        <dbReference type="PROSITE" id="PS51007"/>
    </source>
</evidence>
<dbReference type="InterPro" id="IPR032675">
    <property type="entry name" value="LRR_dom_sf"/>
</dbReference>
<dbReference type="InterPro" id="IPR009056">
    <property type="entry name" value="Cyt_c-like_dom"/>
</dbReference>
<proteinExistence type="predicted"/>
<dbReference type="Pfam" id="PF13290">
    <property type="entry name" value="CHB_HEX_C_1"/>
    <property type="match status" value="1"/>
</dbReference>
<evidence type="ECO:0000256" key="2">
    <source>
        <dbReference type="ARBA" id="ARBA00023004"/>
    </source>
</evidence>
<evidence type="ECO:0000256" key="4">
    <source>
        <dbReference type="SAM" id="Phobius"/>
    </source>
</evidence>